<evidence type="ECO:0000313" key="3">
    <source>
        <dbReference type="Proteomes" id="UP000283832"/>
    </source>
</evidence>
<proteinExistence type="predicted"/>
<accession>A0A418MZS5</accession>
<reference evidence="2 3" key="1">
    <citation type="submission" date="2018-08" db="EMBL/GenBank/DDBJ databases">
        <title>Jishengella sp. nov., isolated from a root of Azadirachta indica A. Juss. var. siamensis Valenton.</title>
        <authorList>
            <person name="Kuncharoen N."/>
            <person name="Tanasupawat S."/>
            <person name="Kudo T."/>
            <person name="Ohkuma M."/>
        </authorList>
    </citation>
    <scope>NUCLEOTIDE SEQUENCE [LARGE SCALE GENOMIC DNA]</scope>
    <source>
        <strain evidence="2 3">AZ1-13</strain>
    </source>
</reference>
<sequence length="72" mass="7385">MPRGSRSVRPATCSAVNSSSASAASTPVRKARTTARKPQAESMSNMKAGTAFSAPVRGRSPGTVMGMVVSCR</sequence>
<feature type="compositionally biased region" description="Low complexity" evidence="1">
    <location>
        <begin position="14"/>
        <end position="25"/>
    </location>
</feature>
<organism evidence="2 3">
    <name type="scientific">Micromonospora radicis</name>
    <dbReference type="NCBI Taxonomy" id="1894971"/>
    <lineage>
        <taxon>Bacteria</taxon>
        <taxon>Bacillati</taxon>
        <taxon>Actinomycetota</taxon>
        <taxon>Actinomycetes</taxon>
        <taxon>Micromonosporales</taxon>
        <taxon>Micromonosporaceae</taxon>
        <taxon>Micromonospora</taxon>
    </lineage>
</organism>
<dbReference type="AlphaFoldDB" id="A0A418MZS5"/>
<dbReference type="Proteomes" id="UP000283832">
    <property type="component" value="Unassembled WGS sequence"/>
</dbReference>
<gene>
    <name evidence="2" type="ORF">D2L64_05575</name>
</gene>
<protein>
    <submittedName>
        <fullName evidence="2">Uncharacterized protein</fullName>
    </submittedName>
</protein>
<keyword evidence="3" id="KW-1185">Reference proteome</keyword>
<evidence type="ECO:0000256" key="1">
    <source>
        <dbReference type="SAM" id="MobiDB-lite"/>
    </source>
</evidence>
<comment type="caution">
    <text evidence="2">The sequence shown here is derived from an EMBL/GenBank/DDBJ whole genome shotgun (WGS) entry which is preliminary data.</text>
</comment>
<dbReference type="EMBL" id="QXEC01000003">
    <property type="protein sequence ID" value="RIV40311.1"/>
    <property type="molecule type" value="Genomic_DNA"/>
</dbReference>
<evidence type="ECO:0000313" key="2">
    <source>
        <dbReference type="EMBL" id="RIV40311.1"/>
    </source>
</evidence>
<dbReference type="NCBIfam" id="TIGR01053">
    <property type="entry name" value="LSD1"/>
    <property type="match status" value="1"/>
</dbReference>
<name>A0A418MZS5_9ACTN</name>
<feature type="region of interest" description="Disordered" evidence="1">
    <location>
        <begin position="1"/>
        <end position="62"/>
    </location>
</feature>